<feature type="region of interest" description="Disordered" evidence="1">
    <location>
        <begin position="113"/>
        <end position="145"/>
    </location>
</feature>
<feature type="compositionally biased region" description="Basic and acidic residues" evidence="1">
    <location>
        <begin position="66"/>
        <end position="81"/>
    </location>
</feature>
<accession>A0ABU6SLQ1</accession>
<reference evidence="2 3" key="1">
    <citation type="journal article" date="2023" name="Plants (Basel)">
        <title>Bridging the Gap: Combining Genomics and Transcriptomics Approaches to Understand Stylosanthes scabra, an Orphan Legume from the Brazilian Caatinga.</title>
        <authorList>
            <person name="Ferreira-Neto J.R.C."/>
            <person name="da Silva M.D."/>
            <person name="Binneck E."/>
            <person name="de Melo N.F."/>
            <person name="da Silva R.H."/>
            <person name="de Melo A.L.T.M."/>
            <person name="Pandolfi V."/>
            <person name="Bustamante F.O."/>
            <person name="Brasileiro-Vidal A.C."/>
            <person name="Benko-Iseppon A.M."/>
        </authorList>
    </citation>
    <scope>NUCLEOTIDE SEQUENCE [LARGE SCALE GENOMIC DNA]</scope>
    <source>
        <tissue evidence="2">Leaves</tissue>
    </source>
</reference>
<evidence type="ECO:0000256" key="1">
    <source>
        <dbReference type="SAM" id="MobiDB-lite"/>
    </source>
</evidence>
<gene>
    <name evidence="2" type="ORF">PIB30_058126</name>
</gene>
<evidence type="ECO:0000313" key="3">
    <source>
        <dbReference type="Proteomes" id="UP001341840"/>
    </source>
</evidence>
<organism evidence="2 3">
    <name type="scientific">Stylosanthes scabra</name>
    <dbReference type="NCBI Taxonomy" id="79078"/>
    <lineage>
        <taxon>Eukaryota</taxon>
        <taxon>Viridiplantae</taxon>
        <taxon>Streptophyta</taxon>
        <taxon>Embryophyta</taxon>
        <taxon>Tracheophyta</taxon>
        <taxon>Spermatophyta</taxon>
        <taxon>Magnoliopsida</taxon>
        <taxon>eudicotyledons</taxon>
        <taxon>Gunneridae</taxon>
        <taxon>Pentapetalae</taxon>
        <taxon>rosids</taxon>
        <taxon>fabids</taxon>
        <taxon>Fabales</taxon>
        <taxon>Fabaceae</taxon>
        <taxon>Papilionoideae</taxon>
        <taxon>50 kb inversion clade</taxon>
        <taxon>dalbergioids sensu lato</taxon>
        <taxon>Dalbergieae</taxon>
        <taxon>Pterocarpus clade</taxon>
        <taxon>Stylosanthes</taxon>
    </lineage>
</organism>
<feature type="region of interest" description="Disordered" evidence="1">
    <location>
        <begin position="58"/>
        <end position="95"/>
    </location>
</feature>
<keyword evidence="3" id="KW-1185">Reference proteome</keyword>
<comment type="caution">
    <text evidence="2">The sequence shown here is derived from an EMBL/GenBank/DDBJ whole genome shotgun (WGS) entry which is preliminary data.</text>
</comment>
<dbReference type="Proteomes" id="UP001341840">
    <property type="component" value="Unassembled WGS sequence"/>
</dbReference>
<feature type="region of interest" description="Disordered" evidence="1">
    <location>
        <begin position="1"/>
        <end position="38"/>
    </location>
</feature>
<dbReference type="EMBL" id="JASCZI010060899">
    <property type="protein sequence ID" value="MED6136688.1"/>
    <property type="molecule type" value="Genomic_DNA"/>
</dbReference>
<evidence type="ECO:0000313" key="2">
    <source>
        <dbReference type="EMBL" id="MED6136688.1"/>
    </source>
</evidence>
<protein>
    <submittedName>
        <fullName evidence="2">Uncharacterized protein</fullName>
    </submittedName>
</protein>
<proteinExistence type="predicted"/>
<feature type="compositionally biased region" description="Basic and acidic residues" evidence="1">
    <location>
        <begin position="131"/>
        <end position="145"/>
    </location>
</feature>
<feature type="compositionally biased region" description="Basic and acidic residues" evidence="1">
    <location>
        <begin position="10"/>
        <end position="22"/>
    </location>
</feature>
<sequence length="145" mass="16652">MIPEEQTELAMEKEEEERRREAAIASSPCLRPNFSAKGVTQDQLSKFRELHKKRLQLKSKPKFKTKLKDDAKTSKGNDRSRSQKSGTEGLEVDVKESSCPLNCEAFATENDKDLKDNTSLVSAPKKQKLHWGLDTKERWERKSNM</sequence>
<dbReference type="PANTHER" id="PTHR14386:SF2">
    <property type="entry name" value="PROTEIN FAM204A"/>
    <property type="match status" value="1"/>
</dbReference>
<dbReference type="PANTHER" id="PTHR14386">
    <property type="entry name" value="PROTEIN FAM204A"/>
    <property type="match status" value="1"/>
</dbReference>
<dbReference type="InterPro" id="IPR037690">
    <property type="entry name" value="FAM204A"/>
</dbReference>
<name>A0ABU6SLQ1_9FABA</name>